<evidence type="ECO:0000313" key="2">
    <source>
        <dbReference type="Proteomes" id="UP001168990"/>
    </source>
</evidence>
<organism evidence="1 2">
    <name type="scientific">Microctonus aethiopoides</name>
    <dbReference type="NCBI Taxonomy" id="144406"/>
    <lineage>
        <taxon>Eukaryota</taxon>
        <taxon>Metazoa</taxon>
        <taxon>Ecdysozoa</taxon>
        <taxon>Arthropoda</taxon>
        <taxon>Hexapoda</taxon>
        <taxon>Insecta</taxon>
        <taxon>Pterygota</taxon>
        <taxon>Neoptera</taxon>
        <taxon>Endopterygota</taxon>
        <taxon>Hymenoptera</taxon>
        <taxon>Apocrita</taxon>
        <taxon>Ichneumonoidea</taxon>
        <taxon>Braconidae</taxon>
        <taxon>Euphorinae</taxon>
        <taxon>Microctonus</taxon>
    </lineage>
</organism>
<dbReference type="EMBL" id="JAQQBS010000003">
    <property type="protein sequence ID" value="KAK0170793.1"/>
    <property type="molecule type" value="Genomic_DNA"/>
</dbReference>
<sequence>MRFGWLGNAVVIAIGQEGISGNWTEVGQIANDVPWSFNTRLVGIYAAGQTPFCLSALLPGRLHIISSPQSWMGKHGKAADSMLMMHDELKMIYN</sequence>
<dbReference type="AlphaFoldDB" id="A0AA39FJQ3"/>
<comment type="caution">
    <text evidence="1">The sequence shown here is derived from an EMBL/GenBank/DDBJ whole genome shotgun (WGS) entry which is preliminary data.</text>
</comment>
<reference evidence="1" key="1">
    <citation type="journal article" date="2023" name="bioRxiv">
        <title>Scaffold-level genome assemblies of two parasitoid biocontrol wasps reveal the parthenogenesis mechanism and an associated novel virus.</title>
        <authorList>
            <person name="Inwood S."/>
            <person name="Skelly J."/>
            <person name="Guhlin J."/>
            <person name="Harrop T."/>
            <person name="Goldson S."/>
            <person name="Dearden P."/>
        </authorList>
    </citation>
    <scope>NUCLEOTIDE SEQUENCE</scope>
    <source>
        <strain evidence="1">Irish</strain>
        <tissue evidence="1">Whole body</tissue>
    </source>
</reference>
<proteinExistence type="predicted"/>
<dbReference type="Proteomes" id="UP001168990">
    <property type="component" value="Unassembled WGS sequence"/>
</dbReference>
<evidence type="ECO:0000313" key="1">
    <source>
        <dbReference type="EMBL" id="KAK0170793.1"/>
    </source>
</evidence>
<protein>
    <submittedName>
        <fullName evidence="1">Uncharacterized protein</fullName>
    </submittedName>
</protein>
<name>A0AA39FJQ3_9HYME</name>
<accession>A0AA39FJQ3</accession>
<keyword evidence="2" id="KW-1185">Reference proteome</keyword>
<reference evidence="1" key="2">
    <citation type="submission" date="2023-03" db="EMBL/GenBank/DDBJ databases">
        <authorList>
            <person name="Inwood S.N."/>
            <person name="Skelly J.G."/>
            <person name="Guhlin J."/>
            <person name="Harrop T.W.R."/>
            <person name="Goldson S.G."/>
            <person name="Dearden P.K."/>
        </authorList>
    </citation>
    <scope>NUCLEOTIDE SEQUENCE</scope>
    <source>
        <strain evidence="1">Irish</strain>
        <tissue evidence="1">Whole body</tissue>
    </source>
</reference>
<gene>
    <name evidence="1" type="ORF">PV328_008591</name>
</gene>